<dbReference type="Proteomes" id="UP000193529">
    <property type="component" value="Unassembled WGS sequence"/>
</dbReference>
<name>A0A1X1ZP12_9MYCO</name>
<reference evidence="3 4" key="1">
    <citation type="submission" date="2016-01" db="EMBL/GenBank/DDBJ databases">
        <title>The new phylogeny of the genus Mycobacterium.</title>
        <authorList>
            <person name="Tarcisio F."/>
            <person name="Conor M."/>
            <person name="Antonella G."/>
            <person name="Elisabetta G."/>
            <person name="Giulia F.S."/>
            <person name="Sara T."/>
            <person name="Anna F."/>
            <person name="Clotilde B."/>
            <person name="Roberto B."/>
            <person name="Veronica D.S."/>
            <person name="Fabio R."/>
            <person name="Monica P."/>
            <person name="Olivier J."/>
            <person name="Enrico T."/>
            <person name="Nicola S."/>
        </authorList>
    </citation>
    <scope>NUCLEOTIDE SEQUENCE [LARGE SCALE GENOMIC DNA]</scope>
    <source>
        <strain evidence="3 4">DSM 44572</strain>
    </source>
</reference>
<keyword evidence="4" id="KW-1185">Reference proteome</keyword>
<evidence type="ECO:0000256" key="2">
    <source>
        <dbReference type="SAM" id="SignalP"/>
    </source>
</evidence>
<organism evidence="3 4">
    <name type="scientific">Mycobacterium palustre</name>
    <dbReference type="NCBI Taxonomy" id="153971"/>
    <lineage>
        <taxon>Bacteria</taxon>
        <taxon>Bacillati</taxon>
        <taxon>Actinomycetota</taxon>
        <taxon>Actinomycetes</taxon>
        <taxon>Mycobacteriales</taxon>
        <taxon>Mycobacteriaceae</taxon>
        <taxon>Mycobacterium</taxon>
        <taxon>Mycobacterium simiae complex</taxon>
    </lineage>
</organism>
<evidence type="ECO:0000313" key="3">
    <source>
        <dbReference type="EMBL" id="ORW24831.1"/>
    </source>
</evidence>
<keyword evidence="2" id="KW-0732">Signal</keyword>
<dbReference type="AlphaFoldDB" id="A0A1X1ZP12"/>
<accession>A0A1X1ZP12</accession>
<gene>
    <name evidence="3" type="ORF">AWC19_08565</name>
</gene>
<feature type="compositionally biased region" description="Low complexity" evidence="1">
    <location>
        <begin position="67"/>
        <end position="93"/>
    </location>
</feature>
<dbReference type="RefSeq" id="WP_142281147.1">
    <property type="nucleotide sequence ID" value="NZ_JACKRZ010000467.1"/>
</dbReference>
<dbReference type="EMBL" id="LQPJ01000100">
    <property type="protein sequence ID" value="ORW24831.1"/>
    <property type="molecule type" value="Genomic_DNA"/>
</dbReference>
<protein>
    <submittedName>
        <fullName evidence="3">Uncharacterized protein</fullName>
    </submittedName>
</protein>
<feature type="signal peptide" evidence="2">
    <location>
        <begin position="1"/>
        <end position="32"/>
    </location>
</feature>
<comment type="caution">
    <text evidence="3">The sequence shown here is derived from an EMBL/GenBank/DDBJ whole genome shotgun (WGS) entry which is preliminary data.</text>
</comment>
<evidence type="ECO:0000256" key="1">
    <source>
        <dbReference type="SAM" id="MobiDB-lite"/>
    </source>
</evidence>
<sequence>MLSTLHRRRSPTFRLTVAGAAALASFALSNVACPDASQATVALPTPAHGPFATDTDTDTEQAQLQQMLQAQQQAELQNEQAEQQFEQGMQQAQLDEQQANDP</sequence>
<feature type="chain" id="PRO_5039595943" evidence="2">
    <location>
        <begin position="33"/>
        <end position="102"/>
    </location>
</feature>
<feature type="region of interest" description="Disordered" evidence="1">
    <location>
        <begin position="67"/>
        <end position="102"/>
    </location>
</feature>
<proteinExistence type="predicted"/>
<evidence type="ECO:0000313" key="4">
    <source>
        <dbReference type="Proteomes" id="UP000193529"/>
    </source>
</evidence>